<dbReference type="Pfam" id="PF07727">
    <property type="entry name" value="RVT_2"/>
    <property type="match status" value="1"/>
</dbReference>
<sequence length="1735" mass="196969">MPSRPDLSFAGLDDSVYKTNVSQTISSMPRIESTASTSSKDNLEQPKDVRPSAPIIKEWESDSDDCMIRPSFEQNKPSYAKINFVNSDENTRKFVIEQHTYRQAKNLRKILTKFGNVPVNTAKQSSPRAAISNSTARYISTAASKPTVNGAKPSSNVFNKSHSSVKRTFYQRTTPKNNDFKEKVNTAKVNNVTTVGTKAVVSAVQGHEANVVKSSACWIWRPTGNGNPQYALQDQGIFDSGCSRHMTRNKFYLSDYQDIDGGFVAFEGSSKGGKITKKGKIRNDKLDFEDVYFVKELKFNLFSISQMFDKINSVLFTKTECLVLSPDFKLLNESQVLLRIPRQNNMYSFDLKNVVPSGGIKREFSVARTPKQNGLAERKNSTLIEAARTMLADLLLPTIFWAEAINTACYVQNRFFITKPHSKTPYELLVGRSPNLDFMRPFGCPVTILNTIDHLGKFKEKADEGFLVGYSVNSKAFRVFNSRTRKVEENLYIKFLENKSNVAGSGLEWLFDIDSLTKSMNYEPITTRNQTNDDACIETNINAGQAGQEKASDHEYILLPFMPFDSPFSSTIQNSKDMDADDEPDKGDEGLDQERTDSITQDINTARPNINTATTNINTGSLNINIASSNDPNMLSLEETIIFDRAYDDEDVGTEADLNNLEITINVSPIPTIRIHKDHPKDQIIRDLNLSTQTRRMINISEENAMTLMDLPKGKRAIRAKWVYRNKKDERGIVVRNKARLVAQGYTQEEGIDYDEGFAPVAMIKAIRAWYETLSTYLLENVYRSGTIDKTLFIKKDIDDAQEIPDEFYGGAHFLLRIASTTEGGWNLHQPRQDEEANNVDVHLYRSMIGSLMYLIASRHDITFAVCTCARSQVTPKKAKSTLLLAIPDEHLLKFHGIKDAKTLWKAIKARFGGNKESKKMQKTILKQQYENFTASRSKGLDKTYDWFQKLVSELEIHSKVISQEDTNLKLLRSLPSAWNNIALIMRNKSDLDTLCMDDLYNNLKVYEAKIKGQSSSKSNSQNVAFVSSKNTSSTNKAVNTAHEFSTASSQGQASSSTYADDVMFSFFANQSNSPQLENKDLEQIDTDDLEEMDLKWQVAMHTMWAKEGLTNFALMAYTSHGSSSSSSSDSEVHTCFKDCLKSYETLQKQYDQQRDALKKSNLEIIDDSVYKTYVSDTISSVPRIESTASKSSKDSLAQPKKGKKSVLRKSQSPRDNRRNWNGMKTQKPRKAKRTTEISQSSGPISPCLQMKTNQKEREENRIGKWLSSTGFYLRIITDSVNTVRLNLLLPALVYAGRHSLTAVRHKLMLPGITSYCWINGERQIQALVDKKKVIISETSIKSDLKLDDAEETDYLPTATIYAELERMGEECIPNMGGKVAILILIARSYFDQDVSVTLVTPIKVSSQEDQPEDQLGVLSATKVLADAARVHTYNRRRRRTVSTNNGGVSTASRIVSTGGMIQQEDIRARIEADEELTQKLQVEEKDKYSEVDQARMLVDLINQRKRYFAAQKAEAKRNKPMTQAQQRTYMSNYIKHMGSHTMQQLKRYTFDELKELFETTMKHVSTFTSIETKDKVRESELAAGSSKRPRAEHDEKHDEESVKKHKLEENDAEKEELRACLDIVLGDEIAMDFESLATKYPILDWKTHILTENMMLVQERYETTSPERYELLLWGELKTLFEPYNGITIHMMIEKKYPLTQEMLSRMINRRLEVDHESEIALELLRFIRSQLKK</sequence>
<dbReference type="PANTHER" id="PTHR42648:SF19">
    <property type="entry name" value="RNA-DIRECTED DNA POLYMERASE"/>
    <property type="match status" value="1"/>
</dbReference>
<reference evidence="6" key="2">
    <citation type="submission" date="2022-01" db="EMBL/GenBank/DDBJ databases">
        <authorList>
            <person name="Yamashiro T."/>
            <person name="Shiraishi A."/>
            <person name="Satake H."/>
            <person name="Nakayama K."/>
        </authorList>
    </citation>
    <scope>NUCLEOTIDE SEQUENCE</scope>
</reference>
<accession>A0ABQ5A9F9</accession>
<feature type="compositionally biased region" description="Basic and acidic residues" evidence="4">
    <location>
        <begin position="41"/>
        <end position="50"/>
    </location>
</feature>
<dbReference type="Proteomes" id="UP001151760">
    <property type="component" value="Unassembled WGS sequence"/>
</dbReference>
<keyword evidence="1" id="KW-0645">Protease</keyword>
<name>A0ABQ5A9F9_9ASTR</name>
<evidence type="ECO:0000256" key="3">
    <source>
        <dbReference type="ARBA" id="ARBA00022801"/>
    </source>
</evidence>
<feature type="compositionally biased region" description="Basic and acidic residues" evidence="4">
    <location>
        <begin position="1590"/>
        <end position="1612"/>
    </location>
</feature>
<evidence type="ECO:0000313" key="7">
    <source>
        <dbReference type="Proteomes" id="UP001151760"/>
    </source>
</evidence>
<dbReference type="InterPro" id="IPR001584">
    <property type="entry name" value="Integrase_cat-core"/>
</dbReference>
<evidence type="ECO:0000313" key="6">
    <source>
        <dbReference type="EMBL" id="GJS97683.1"/>
    </source>
</evidence>
<feature type="compositionally biased region" description="Basic and acidic residues" evidence="4">
    <location>
        <begin position="587"/>
        <end position="597"/>
    </location>
</feature>
<dbReference type="Gene3D" id="3.30.420.10">
    <property type="entry name" value="Ribonuclease H-like superfamily/Ribonuclease H"/>
    <property type="match status" value="1"/>
</dbReference>
<dbReference type="Pfam" id="PF25597">
    <property type="entry name" value="SH3_retrovirus"/>
    <property type="match status" value="1"/>
</dbReference>
<dbReference type="SUPFAM" id="SSF53098">
    <property type="entry name" value="Ribonuclease H-like"/>
    <property type="match status" value="1"/>
</dbReference>
<feature type="region of interest" description="Disordered" evidence="4">
    <location>
        <begin position="1577"/>
        <end position="1612"/>
    </location>
</feature>
<comment type="caution">
    <text evidence="6">The sequence shown here is derived from an EMBL/GenBank/DDBJ whole genome shotgun (WGS) entry which is preliminary data.</text>
</comment>
<keyword evidence="2" id="KW-0479">Metal-binding</keyword>
<keyword evidence="7" id="KW-1185">Reference proteome</keyword>
<dbReference type="InterPro" id="IPR057670">
    <property type="entry name" value="SH3_retrovirus"/>
</dbReference>
<evidence type="ECO:0000259" key="5">
    <source>
        <dbReference type="PROSITE" id="PS50994"/>
    </source>
</evidence>
<dbReference type="EMBL" id="BQNB010011983">
    <property type="protein sequence ID" value="GJS97683.1"/>
    <property type="molecule type" value="Genomic_DNA"/>
</dbReference>
<keyword evidence="3" id="KW-0378">Hydrolase</keyword>
<dbReference type="Pfam" id="PF22936">
    <property type="entry name" value="Pol_BBD"/>
    <property type="match status" value="1"/>
</dbReference>
<dbReference type="PANTHER" id="PTHR42648">
    <property type="entry name" value="TRANSPOSASE, PUTATIVE-RELATED"/>
    <property type="match status" value="1"/>
</dbReference>
<feature type="region of interest" description="Disordered" evidence="4">
    <location>
        <begin position="1185"/>
        <end position="1254"/>
    </location>
</feature>
<organism evidence="6 7">
    <name type="scientific">Tanacetum coccineum</name>
    <dbReference type="NCBI Taxonomy" id="301880"/>
    <lineage>
        <taxon>Eukaryota</taxon>
        <taxon>Viridiplantae</taxon>
        <taxon>Streptophyta</taxon>
        <taxon>Embryophyta</taxon>
        <taxon>Tracheophyta</taxon>
        <taxon>Spermatophyta</taxon>
        <taxon>Magnoliopsida</taxon>
        <taxon>eudicotyledons</taxon>
        <taxon>Gunneridae</taxon>
        <taxon>Pentapetalae</taxon>
        <taxon>asterids</taxon>
        <taxon>campanulids</taxon>
        <taxon>Asterales</taxon>
        <taxon>Asteraceae</taxon>
        <taxon>Asteroideae</taxon>
        <taxon>Anthemideae</taxon>
        <taxon>Anthemidinae</taxon>
        <taxon>Tanacetum</taxon>
    </lineage>
</organism>
<dbReference type="InterPro" id="IPR054722">
    <property type="entry name" value="PolX-like_BBD"/>
</dbReference>
<feature type="domain" description="Integrase catalytic" evidence="5">
    <location>
        <begin position="244"/>
        <end position="433"/>
    </location>
</feature>
<evidence type="ECO:0000256" key="4">
    <source>
        <dbReference type="SAM" id="MobiDB-lite"/>
    </source>
</evidence>
<dbReference type="InterPro" id="IPR013103">
    <property type="entry name" value="RVT_2"/>
</dbReference>
<dbReference type="Pfam" id="PF14223">
    <property type="entry name" value="Retrotran_gag_2"/>
    <property type="match status" value="1"/>
</dbReference>
<dbReference type="PROSITE" id="PS50994">
    <property type="entry name" value="INTEGRASE"/>
    <property type="match status" value="1"/>
</dbReference>
<dbReference type="InterPro" id="IPR012337">
    <property type="entry name" value="RNaseH-like_sf"/>
</dbReference>
<feature type="region of interest" description="Disordered" evidence="4">
    <location>
        <begin position="23"/>
        <end position="50"/>
    </location>
</feature>
<feature type="compositionally biased region" description="Polar residues" evidence="4">
    <location>
        <begin position="23"/>
        <end position="40"/>
    </location>
</feature>
<reference evidence="6" key="1">
    <citation type="journal article" date="2022" name="Int. J. Mol. Sci.">
        <title>Draft Genome of Tanacetum Coccineum: Genomic Comparison of Closely Related Tanacetum-Family Plants.</title>
        <authorList>
            <person name="Yamashiro T."/>
            <person name="Shiraishi A."/>
            <person name="Nakayama K."/>
            <person name="Satake H."/>
        </authorList>
    </citation>
    <scope>NUCLEOTIDE SEQUENCE</scope>
</reference>
<evidence type="ECO:0000256" key="1">
    <source>
        <dbReference type="ARBA" id="ARBA00022670"/>
    </source>
</evidence>
<proteinExistence type="predicted"/>
<dbReference type="InterPro" id="IPR036397">
    <property type="entry name" value="RNaseH_sf"/>
</dbReference>
<protein>
    <submittedName>
        <fullName evidence="6">Ribonuclease H-like domain-containing protein</fullName>
    </submittedName>
</protein>
<evidence type="ECO:0000256" key="2">
    <source>
        <dbReference type="ARBA" id="ARBA00022723"/>
    </source>
</evidence>
<feature type="compositionally biased region" description="Low complexity" evidence="4">
    <location>
        <begin position="603"/>
        <end position="612"/>
    </location>
</feature>
<dbReference type="InterPro" id="IPR039537">
    <property type="entry name" value="Retrotran_Ty1/copia-like"/>
</dbReference>
<gene>
    <name evidence="6" type="ORF">Tco_0804651</name>
</gene>
<feature type="region of interest" description="Disordered" evidence="4">
    <location>
        <begin position="570"/>
        <end position="612"/>
    </location>
</feature>